<keyword evidence="4" id="KW-1185">Reference proteome</keyword>
<dbReference type="InterPro" id="IPR029526">
    <property type="entry name" value="PGBD"/>
</dbReference>
<evidence type="ECO:0000256" key="1">
    <source>
        <dbReference type="SAM" id="MobiDB-lite"/>
    </source>
</evidence>
<dbReference type="AlphaFoldDB" id="A0A4C1XLK6"/>
<evidence type="ECO:0000259" key="2">
    <source>
        <dbReference type="Pfam" id="PF13843"/>
    </source>
</evidence>
<gene>
    <name evidence="3" type="ORF">EVAR_14906_1</name>
</gene>
<dbReference type="OrthoDB" id="10057959at2759"/>
<protein>
    <recommendedName>
        <fullName evidence="2">PiggyBac transposable element-derived protein domain-containing protein</fullName>
    </recommendedName>
</protein>
<sequence>MTDCERRRCGVARRRAEASGAGPTFDVARRPSCGATSQGGGSDVVDEDEEDVFGGEDDEDEGAVYPDERSEHNTDSEQECDDNYLATTGVRTRRQNIVTEQSGPQDAARETNYERQRDCEETNIIELKALIGIMYLIGIHKSSHALIDDIWMADGTELDKCSATMSKQRFRSSRCGGQTYWELFCRTRLLPVAVEVICYVCRCWCRKCPYHFGSRQFNNHMSREQFLKTLAFELCGPQLVSHATMTTLPRELRQLILRFTPPPEAVPRNDDSFYL</sequence>
<comment type="caution">
    <text evidence="3">The sequence shown here is derived from an EMBL/GenBank/DDBJ whole genome shotgun (WGS) entry which is preliminary data.</text>
</comment>
<feature type="domain" description="PiggyBac transposable element-derived protein" evidence="2">
    <location>
        <begin position="109"/>
        <end position="171"/>
    </location>
</feature>
<feature type="compositionally biased region" description="Polar residues" evidence="1">
    <location>
        <begin position="94"/>
        <end position="104"/>
    </location>
</feature>
<feature type="region of interest" description="Disordered" evidence="1">
    <location>
        <begin position="94"/>
        <end position="114"/>
    </location>
</feature>
<reference evidence="3 4" key="1">
    <citation type="journal article" date="2019" name="Commun. Biol.">
        <title>The bagworm genome reveals a unique fibroin gene that provides high tensile strength.</title>
        <authorList>
            <person name="Kono N."/>
            <person name="Nakamura H."/>
            <person name="Ohtoshi R."/>
            <person name="Tomita M."/>
            <person name="Numata K."/>
            <person name="Arakawa K."/>
        </authorList>
    </citation>
    <scope>NUCLEOTIDE SEQUENCE [LARGE SCALE GENOMIC DNA]</scope>
</reference>
<name>A0A4C1XLK6_EUMVA</name>
<dbReference type="Proteomes" id="UP000299102">
    <property type="component" value="Unassembled WGS sequence"/>
</dbReference>
<dbReference type="Pfam" id="PF13843">
    <property type="entry name" value="DDE_Tnp_1_7"/>
    <property type="match status" value="1"/>
</dbReference>
<accession>A0A4C1XLK6</accession>
<proteinExistence type="predicted"/>
<dbReference type="EMBL" id="BGZK01000895">
    <property type="protein sequence ID" value="GBP64338.1"/>
    <property type="molecule type" value="Genomic_DNA"/>
</dbReference>
<organism evidence="3 4">
    <name type="scientific">Eumeta variegata</name>
    <name type="common">Bagworm moth</name>
    <name type="synonym">Eumeta japonica</name>
    <dbReference type="NCBI Taxonomy" id="151549"/>
    <lineage>
        <taxon>Eukaryota</taxon>
        <taxon>Metazoa</taxon>
        <taxon>Ecdysozoa</taxon>
        <taxon>Arthropoda</taxon>
        <taxon>Hexapoda</taxon>
        <taxon>Insecta</taxon>
        <taxon>Pterygota</taxon>
        <taxon>Neoptera</taxon>
        <taxon>Endopterygota</taxon>
        <taxon>Lepidoptera</taxon>
        <taxon>Glossata</taxon>
        <taxon>Ditrysia</taxon>
        <taxon>Tineoidea</taxon>
        <taxon>Psychidae</taxon>
        <taxon>Oiketicinae</taxon>
        <taxon>Eumeta</taxon>
    </lineage>
</organism>
<feature type="compositionally biased region" description="Acidic residues" evidence="1">
    <location>
        <begin position="44"/>
        <end position="62"/>
    </location>
</feature>
<feature type="region of interest" description="Disordered" evidence="1">
    <location>
        <begin position="1"/>
        <end position="79"/>
    </location>
</feature>
<feature type="compositionally biased region" description="Basic and acidic residues" evidence="1">
    <location>
        <begin position="66"/>
        <end position="75"/>
    </location>
</feature>
<dbReference type="STRING" id="151549.A0A4C1XLK6"/>
<evidence type="ECO:0000313" key="3">
    <source>
        <dbReference type="EMBL" id="GBP64338.1"/>
    </source>
</evidence>
<evidence type="ECO:0000313" key="4">
    <source>
        <dbReference type="Proteomes" id="UP000299102"/>
    </source>
</evidence>